<accession>K3X575</accession>
<reference evidence="2" key="2">
    <citation type="submission" date="2010-04" db="EMBL/GenBank/DDBJ databases">
        <authorList>
            <person name="Buell R."/>
            <person name="Hamilton J."/>
            <person name="Hostetler J."/>
        </authorList>
    </citation>
    <scope>NUCLEOTIDE SEQUENCE [LARGE SCALE GENOMIC DNA]</scope>
    <source>
        <strain evidence="2">DAOM:BR144</strain>
    </source>
</reference>
<dbReference type="Proteomes" id="UP000019132">
    <property type="component" value="Unassembled WGS sequence"/>
</dbReference>
<reference evidence="2" key="1">
    <citation type="journal article" date="2010" name="Genome Biol.">
        <title>Genome sequence of the necrotrophic plant pathogen Pythium ultimum reveals original pathogenicity mechanisms and effector repertoire.</title>
        <authorList>
            <person name="Levesque C.A."/>
            <person name="Brouwer H."/>
            <person name="Cano L."/>
            <person name="Hamilton J.P."/>
            <person name="Holt C."/>
            <person name="Huitema E."/>
            <person name="Raffaele S."/>
            <person name="Robideau G.P."/>
            <person name="Thines M."/>
            <person name="Win J."/>
            <person name="Zerillo M.M."/>
            <person name="Beakes G.W."/>
            <person name="Boore J.L."/>
            <person name="Busam D."/>
            <person name="Dumas B."/>
            <person name="Ferriera S."/>
            <person name="Fuerstenberg S.I."/>
            <person name="Gachon C.M."/>
            <person name="Gaulin E."/>
            <person name="Govers F."/>
            <person name="Grenville-Briggs L."/>
            <person name="Horner N."/>
            <person name="Hostetler J."/>
            <person name="Jiang R.H."/>
            <person name="Johnson J."/>
            <person name="Krajaejun T."/>
            <person name="Lin H."/>
            <person name="Meijer H.J."/>
            <person name="Moore B."/>
            <person name="Morris P."/>
            <person name="Phuntmart V."/>
            <person name="Puiu D."/>
            <person name="Shetty J."/>
            <person name="Stajich J.E."/>
            <person name="Tripathy S."/>
            <person name="Wawra S."/>
            <person name="van West P."/>
            <person name="Whitty B.R."/>
            <person name="Coutinho P.M."/>
            <person name="Henrissat B."/>
            <person name="Martin F."/>
            <person name="Thomas P.D."/>
            <person name="Tyler B.M."/>
            <person name="De Vries R.P."/>
            <person name="Kamoun S."/>
            <person name="Yandell M."/>
            <person name="Tisserat N."/>
            <person name="Buell C.R."/>
        </authorList>
    </citation>
    <scope>NUCLEOTIDE SEQUENCE</scope>
    <source>
        <strain evidence="2">DAOM:BR144</strain>
    </source>
</reference>
<reference evidence="1" key="3">
    <citation type="submission" date="2015-02" db="UniProtKB">
        <authorList>
            <consortium name="EnsemblProtists"/>
        </authorList>
    </citation>
    <scope>IDENTIFICATION</scope>
    <source>
        <strain evidence="1">DAOM BR144</strain>
    </source>
</reference>
<protein>
    <submittedName>
        <fullName evidence="1">Uncharacterized protein</fullName>
    </submittedName>
</protein>
<dbReference type="Pfam" id="PF13365">
    <property type="entry name" value="Trypsin_2"/>
    <property type="match status" value="1"/>
</dbReference>
<name>K3X575_GLOUD</name>
<dbReference type="HOGENOM" id="CLU_848599_0_0_1"/>
<dbReference type="InParanoid" id="K3X575"/>
<dbReference type="eggNOG" id="ENOG502S2WK">
    <property type="taxonomic scope" value="Eukaryota"/>
</dbReference>
<keyword evidence="2" id="KW-1185">Reference proteome</keyword>
<organism evidence="1 2">
    <name type="scientific">Globisporangium ultimum (strain ATCC 200006 / CBS 805.95 / DAOM BR144)</name>
    <name type="common">Pythium ultimum</name>
    <dbReference type="NCBI Taxonomy" id="431595"/>
    <lineage>
        <taxon>Eukaryota</taxon>
        <taxon>Sar</taxon>
        <taxon>Stramenopiles</taxon>
        <taxon>Oomycota</taxon>
        <taxon>Peronosporomycetes</taxon>
        <taxon>Pythiales</taxon>
        <taxon>Pythiaceae</taxon>
        <taxon>Globisporangium</taxon>
    </lineage>
</organism>
<dbReference type="OMA" id="YCISCAH"/>
<evidence type="ECO:0000313" key="2">
    <source>
        <dbReference type="Proteomes" id="UP000019132"/>
    </source>
</evidence>
<dbReference type="AlphaFoldDB" id="K3X575"/>
<dbReference type="EMBL" id="GL376608">
    <property type="status" value="NOT_ANNOTATED_CDS"/>
    <property type="molecule type" value="Genomic_DNA"/>
</dbReference>
<dbReference type="EnsemblProtists" id="PYU1_T012374">
    <property type="protein sequence ID" value="PYU1_T012374"/>
    <property type="gene ID" value="PYU1_G012348"/>
</dbReference>
<proteinExistence type="predicted"/>
<dbReference type="VEuPathDB" id="FungiDB:PYU1_G012348"/>
<dbReference type="SUPFAM" id="SSF50494">
    <property type="entry name" value="Trypsin-like serine proteases"/>
    <property type="match status" value="1"/>
</dbReference>
<evidence type="ECO:0000313" key="1">
    <source>
        <dbReference type="EnsemblProtists" id="PYU1_T012374"/>
    </source>
</evidence>
<sequence length="328" mass="35891">MLAGRAARSGGSGSSARHAVLSLATTFRLPHEGMSDMEYLSRGSAFLLTPPRPTSAPSPLPVAKGHELAVLTCQHVACPWLFPKYFADKWDWLQHVSEEFVQHTLQLLELPPVQVTSSEPSQEQQQLFIPKVIQEIPLQRHVWLHPRRDMAMLSLGDAVADTDWDQFASDWNLELLTLQPAASKPGDVVLFTGHKQIPDDVLTTNEIGQYPKEVVGQFVGQNQQGQAFAWSDEILEEGMCGGAVVNADGDCVGLIEGIVPPFVAVDTSGLSADEEKAVQSAEEMRKALENHVAFIPSAEIDAFVATKGDFLPTGTLLDLDDDNEDDLW</sequence>
<dbReference type="InterPro" id="IPR009003">
    <property type="entry name" value="Peptidase_S1_PA"/>
</dbReference>